<keyword evidence="5 7" id="KW-0067">ATP-binding</keyword>
<dbReference type="VEuPathDB" id="FungiDB:DD237_000305"/>
<feature type="domain" description="Protein kinase" evidence="9">
    <location>
        <begin position="417"/>
        <end position="665"/>
    </location>
</feature>
<dbReference type="GO" id="GO:0004674">
    <property type="term" value="F:protein serine/threonine kinase activity"/>
    <property type="evidence" value="ECO:0007669"/>
    <property type="project" value="InterPro"/>
</dbReference>
<dbReference type="GO" id="GO:0005524">
    <property type="term" value="F:ATP binding"/>
    <property type="evidence" value="ECO:0007669"/>
    <property type="project" value="UniProtKB-UniRule"/>
</dbReference>
<evidence type="ECO:0000256" key="4">
    <source>
        <dbReference type="ARBA" id="ARBA00022833"/>
    </source>
</evidence>
<dbReference type="Pfam" id="PF00069">
    <property type="entry name" value="Pkinase"/>
    <property type="match status" value="1"/>
</dbReference>
<dbReference type="GO" id="GO:0008270">
    <property type="term" value="F:zinc ion binding"/>
    <property type="evidence" value="ECO:0007669"/>
    <property type="project" value="UniProtKB-KW"/>
</dbReference>
<accession>A0A3M6VMN7</accession>
<reference evidence="11 12" key="1">
    <citation type="submission" date="2018-06" db="EMBL/GenBank/DDBJ databases">
        <title>Comparative genomics of downy mildews reveals potential adaptations to biotrophy.</title>
        <authorList>
            <person name="Fletcher K."/>
            <person name="Klosterman S.J."/>
            <person name="Derevnina L."/>
            <person name="Martin F."/>
            <person name="Koike S."/>
            <person name="Reyes Chin-Wo S."/>
            <person name="Mou B."/>
            <person name="Michelmore R."/>
        </authorList>
    </citation>
    <scope>NUCLEOTIDE SEQUENCE [LARGE SCALE GENOMIC DNA]</scope>
    <source>
        <strain evidence="11 12">R14</strain>
    </source>
</reference>
<dbReference type="InterPro" id="IPR008271">
    <property type="entry name" value="Ser/Thr_kinase_AS"/>
</dbReference>
<name>A0A3M6VMN7_9STRA</name>
<evidence type="ECO:0000256" key="2">
    <source>
        <dbReference type="ARBA" id="ARBA00022741"/>
    </source>
</evidence>
<dbReference type="PROSITE" id="PS00518">
    <property type="entry name" value="ZF_RING_1"/>
    <property type="match status" value="1"/>
</dbReference>
<keyword evidence="2 7" id="KW-0547">Nucleotide-binding</keyword>
<dbReference type="Gene3D" id="3.30.40.10">
    <property type="entry name" value="Zinc/RING finger domain, C3HC4 (zinc finger)"/>
    <property type="match status" value="1"/>
</dbReference>
<protein>
    <recommendedName>
        <fullName evidence="13">Protein kinase domain-containing protein</fullName>
    </recommendedName>
</protein>
<evidence type="ECO:0000256" key="5">
    <source>
        <dbReference type="ARBA" id="ARBA00022840"/>
    </source>
</evidence>
<evidence type="ECO:0000313" key="11">
    <source>
        <dbReference type="EMBL" id="RMX67301.1"/>
    </source>
</evidence>
<dbReference type="GO" id="GO:0005737">
    <property type="term" value="C:cytoplasm"/>
    <property type="evidence" value="ECO:0007669"/>
    <property type="project" value="TreeGrafter"/>
</dbReference>
<feature type="compositionally biased region" description="Basic and acidic residues" evidence="8">
    <location>
        <begin position="1"/>
        <end position="23"/>
    </location>
</feature>
<dbReference type="InterPro" id="IPR017441">
    <property type="entry name" value="Protein_kinase_ATP_BS"/>
</dbReference>
<evidence type="ECO:0008006" key="13">
    <source>
        <dbReference type="Google" id="ProtNLM"/>
    </source>
</evidence>
<organism evidence="11 12">
    <name type="scientific">Peronospora effusa</name>
    <dbReference type="NCBI Taxonomy" id="542832"/>
    <lineage>
        <taxon>Eukaryota</taxon>
        <taxon>Sar</taxon>
        <taxon>Stramenopiles</taxon>
        <taxon>Oomycota</taxon>
        <taxon>Peronosporomycetes</taxon>
        <taxon>Peronosporales</taxon>
        <taxon>Peronosporaceae</taxon>
        <taxon>Peronospora</taxon>
    </lineage>
</organism>
<dbReference type="AlphaFoldDB" id="A0A3M6VMN7"/>
<dbReference type="InterPro" id="IPR013083">
    <property type="entry name" value="Znf_RING/FYVE/PHD"/>
</dbReference>
<evidence type="ECO:0000256" key="3">
    <source>
        <dbReference type="ARBA" id="ARBA00022771"/>
    </source>
</evidence>
<evidence type="ECO:0000259" key="9">
    <source>
        <dbReference type="PROSITE" id="PS50011"/>
    </source>
</evidence>
<dbReference type="SUPFAM" id="SSF56112">
    <property type="entry name" value="Protein kinase-like (PK-like)"/>
    <property type="match status" value="1"/>
</dbReference>
<dbReference type="Proteomes" id="UP000282087">
    <property type="component" value="Unassembled WGS sequence"/>
</dbReference>
<keyword evidence="3 6" id="KW-0863">Zinc-finger</keyword>
<feature type="region of interest" description="Disordered" evidence="8">
    <location>
        <begin position="1"/>
        <end position="26"/>
    </location>
</feature>
<evidence type="ECO:0000256" key="1">
    <source>
        <dbReference type="ARBA" id="ARBA00022723"/>
    </source>
</evidence>
<dbReference type="PROSITE" id="PS00108">
    <property type="entry name" value="PROTEIN_KINASE_ST"/>
    <property type="match status" value="1"/>
</dbReference>
<keyword evidence="4" id="KW-0862">Zinc</keyword>
<dbReference type="GO" id="GO:0010506">
    <property type="term" value="P:regulation of autophagy"/>
    <property type="evidence" value="ECO:0007669"/>
    <property type="project" value="InterPro"/>
</dbReference>
<evidence type="ECO:0000313" key="12">
    <source>
        <dbReference type="Proteomes" id="UP000282087"/>
    </source>
</evidence>
<proteinExistence type="predicted"/>
<comment type="caution">
    <text evidence="11">The sequence shown here is derived from an EMBL/GenBank/DDBJ whole genome shotgun (WGS) entry which is preliminary data.</text>
</comment>
<keyword evidence="12" id="KW-1185">Reference proteome</keyword>
<evidence type="ECO:0000256" key="6">
    <source>
        <dbReference type="PROSITE-ProRule" id="PRU00175"/>
    </source>
</evidence>
<feature type="binding site" evidence="7">
    <location>
        <position position="445"/>
    </location>
    <ligand>
        <name>ATP</name>
        <dbReference type="ChEBI" id="CHEBI:30616"/>
    </ligand>
</feature>
<dbReference type="CDD" id="cd16449">
    <property type="entry name" value="RING-HC"/>
    <property type="match status" value="1"/>
</dbReference>
<evidence type="ECO:0000256" key="7">
    <source>
        <dbReference type="PROSITE-ProRule" id="PRU10141"/>
    </source>
</evidence>
<gene>
    <name evidence="11" type="ORF">DD238_003200</name>
</gene>
<dbReference type="PROSITE" id="PS50089">
    <property type="entry name" value="ZF_RING_2"/>
    <property type="match status" value="1"/>
</dbReference>
<feature type="domain" description="RING-type" evidence="10">
    <location>
        <begin position="232"/>
        <end position="279"/>
    </location>
</feature>
<dbReference type="InterPro" id="IPR000719">
    <property type="entry name" value="Prot_kinase_dom"/>
</dbReference>
<dbReference type="InterPro" id="IPR011009">
    <property type="entry name" value="Kinase-like_dom_sf"/>
</dbReference>
<dbReference type="PROSITE" id="PS50011">
    <property type="entry name" value="PROTEIN_KINASE_DOM"/>
    <property type="match status" value="1"/>
</dbReference>
<dbReference type="STRING" id="542832.A0A3M6VMN7"/>
<dbReference type="EMBL" id="QLLG01000170">
    <property type="protein sequence ID" value="RMX67301.1"/>
    <property type="molecule type" value="Genomic_DNA"/>
</dbReference>
<dbReference type="InterPro" id="IPR045269">
    <property type="entry name" value="Atg1-like"/>
</dbReference>
<dbReference type="CDD" id="cd14014">
    <property type="entry name" value="STKc_PknB_like"/>
    <property type="match status" value="1"/>
</dbReference>
<dbReference type="InterPro" id="IPR001841">
    <property type="entry name" value="Znf_RING"/>
</dbReference>
<dbReference type="PROSITE" id="PS00107">
    <property type="entry name" value="PROTEIN_KINASE_ATP"/>
    <property type="match status" value="1"/>
</dbReference>
<dbReference type="SMART" id="SM00220">
    <property type="entry name" value="S_TKc"/>
    <property type="match status" value="1"/>
</dbReference>
<keyword evidence="1" id="KW-0479">Metal-binding</keyword>
<evidence type="ECO:0000256" key="8">
    <source>
        <dbReference type="SAM" id="MobiDB-lite"/>
    </source>
</evidence>
<dbReference type="PANTHER" id="PTHR24348">
    <property type="entry name" value="SERINE/THREONINE-PROTEIN KINASE UNC-51-RELATED"/>
    <property type="match status" value="1"/>
</dbReference>
<evidence type="ECO:0000259" key="10">
    <source>
        <dbReference type="PROSITE" id="PS50089"/>
    </source>
</evidence>
<dbReference type="InterPro" id="IPR017907">
    <property type="entry name" value="Znf_RING_CS"/>
</dbReference>
<dbReference type="Gene3D" id="1.10.510.10">
    <property type="entry name" value="Transferase(Phosphotransferase) domain 1"/>
    <property type="match status" value="1"/>
</dbReference>
<sequence>MQRLVQRDKEMSVMSKRKENKDTVDDEIDRDLSLEGLELATMEQPLSQTPIKLASLPAKRAALAFEGSPGKYCTSARCINLHSHNPRSHKINGYTETKIGGHMLDYKRPFSYDWQQQLHGPLTTSVWSAMGFLGDFLTGSVVALTVPSSQARTSLAYSAPKPEVLVYSAVKIGGHPLDHVPFRCRGLPSRPLLGYVPETTRQEMSPPFQTSGISSTAVTYKIAPNVTNLYDCSRCFRLRQTPRVQLCCGHPVCAKCVSSCTMKRVEYSGTCFLECPRCNDMVAVEAVAFTNYIIRMKPISAGTVSMLETQEAHDMSTSFTGAWKQGGFLAALSFIAGRYVPSSKSLSKARRKKLDTVEDAKRLIAEVLPDKAEELLVDRVAALSKETDKADVSIAKGSERWVKRVQGLQPPSKLLKYSFLRTLGVGNFAEVMLVENRKGKFTVLKESDKLSEAANEISMLSRVRSPHVVQIQQYFIEEIGHRHFVYIEMEYCDGGDLQQMLEEKGRLEADTFDSMFRQLCLGLKEIHRHGIVHRDLKPGNVLLLSDGTTKIADFGVSTYLESDLLTHHAAGTLAFMAPEVRRYFLGEVVSYDSKADIWSLGALAIAMLTGNPEPRVATRPVEELLEELKEQSLDEKYTMLVEGMLAMHPADRISLETLLTAFPAMSSRL</sequence>